<feature type="binding site" evidence="7">
    <location>
        <position position="484"/>
    </location>
    <ligand>
        <name>ATP</name>
        <dbReference type="ChEBI" id="CHEBI:30616"/>
    </ligand>
</feature>
<dbReference type="CDD" id="cd04317">
    <property type="entry name" value="EcAspRS_like_N"/>
    <property type="match status" value="1"/>
</dbReference>
<feature type="region of interest" description="Disordered" evidence="8">
    <location>
        <begin position="561"/>
        <end position="592"/>
    </location>
</feature>
<evidence type="ECO:0000256" key="5">
    <source>
        <dbReference type="ARBA" id="ARBA00022917"/>
    </source>
</evidence>
<dbReference type="InterPro" id="IPR029351">
    <property type="entry name" value="GAD_dom"/>
</dbReference>
<reference evidence="11" key="1">
    <citation type="journal article" date="2019" name="Int. J. Syst. Evol. Microbiol.">
        <title>The Global Catalogue of Microorganisms (GCM) 10K type strain sequencing project: providing services to taxonomists for standard genome sequencing and annotation.</title>
        <authorList>
            <consortium name="The Broad Institute Genomics Platform"/>
            <consortium name="The Broad Institute Genome Sequencing Center for Infectious Disease"/>
            <person name="Wu L."/>
            <person name="Ma J."/>
        </authorList>
    </citation>
    <scope>NUCLEOTIDE SEQUENCE [LARGE SCALE GENOMIC DNA]</scope>
    <source>
        <strain evidence="11">CGMCC 4.7645</strain>
    </source>
</reference>
<feature type="binding site" evidence="7">
    <location>
        <begin position="536"/>
        <end position="539"/>
    </location>
    <ligand>
        <name>ATP</name>
        <dbReference type="ChEBI" id="CHEBI:30616"/>
    </ligand>
</feature>
<feature type="binding site" evidence="7">
    <location>
        <begin position="218"/>
        <end position="220"/>
    </location>
    <ligand>
        <name>ATP</name>
        <dbReference type="ChEBI" id="CHEBI:30616"/>
    </ligand>
</feature>
<dbReference type="PROSITE" id="PS50862">
    <property type="entry name" value="AA_TRNA_LIGASE_II"/>
    <property type="match status" value="1"/>
</dbReference>
<dbReference type="Gene3D" id="3.30.930.10">
    <property type="entry name" value="Bira Bifunctional Protein, Domain 2"/>
    <property type="match status" value="1"/>
</dbReference>
<comment type="function">
    <text evidence="7">Aspartyl-tRNA synthetase with relaxed tRNA specificity since it is able to aspartylate not only its cognate tRNA(Asp) but also tRNA(Asn). Reaction proceeds in two steps: L-aspartate is first activated by ATP to form Asp-AMP and then transferred to the acceptor end of tRNA(Asp/Asn).</text>
</comment>
<dbReference type="InterPro" id="IPR047090">
    <property type="entry name" value="AspRS_core"/>
</dbReference>
<dbReference type="InterPro" id="IPR006195">
    <property type="entry name" value="aa-tRNA-synth_II"/>
</dbReference>
<keyword evidence="3 7" id="KW-0547">Nucleotide-binding</keyword>
<dbReference type="InterPro" id="IPR045864">
    <property type="entry name" value="aa-tRNA-synth_II/BPL/LPL"/>
</dbReference>
<dbReference type="RefSeq" id="WP_378263008.1">
    <property type="nucleotide sequence ID" value="NZ_JBHUKR010000006.1"/>
</dbReference>
<dbReference type="EMBL" id="JBHUKR010000006">
    <property type="protein sequence ID" value="MFD2416322.1"/>
    <property type="molecule type" value="Genomic_DNA"/>
</dbReference>
<dbReference type="InterPro" id="IPR004524">
    <property type="entry name" value="Asp-tRNA-ligase_1"/>
</dbReference>
<dbReference type="InterPro" id="IPR047089">
    <property type="entry name" value="Asp-tRNA-ligase_1_N"/>
</dbReference>
<accession>A0ABW5FPK0</accession>
<keyword evidence="7" id="KW-0963">Cytoplasm</keyword>
<dbReference type="PRINTS" id="PR01042">
    <property type="entry name" value="TRNASYNTHASP"/>
</dbReference>
<comment type="subunit">
    <text evidence="7">Homodimer.</text>
</comment>
<comment type="similarity">
    <text evidence="1 7">Belongs to the class-II aminoacyl-tRNA synthetase family. Type 1 subfamily.</text>
</comment>
<keyword evidence="11" id="KW-1185">Reference proteome</keyword>
<feature type="binding site" evidence="7">
    <location>
        <position position="227"/>
    </location>
    <ligand>
        <name>ATP</name>
        <dbReference type="ChEBI" id="CHEBI:30616"/>
    </ligand>
</feature>
<evidence type="ECO:0000256" key="6">
    <source>
        <dbReference type="ARBA" id="ARBA00023146"/>
    </source>
</evidence>
<dbReference type="Pfam" id="PF02938">
    <property type="entry name" value="GAD"/>
    <property type="match status" value="1"/>
</dbReference>
<dbReference type="PANTHER" id="PTHR22594">
    <property type="entry name" value="ASPARTYL/LYSYL-TRNA SYNTHETASE"/>
    <property type="match status" value="1"/>
</dbReference>
<dbReference type="EC" id="6.1.1.23" evidence="7"/>
<comment type="catalytic activity">
    <reaction evidence="7">
        <text>tRNA(Asx) + L-aspartate + ATP = L-aspartyl-tRNA(Asx) + AMP + diphosphate</text>
        <dbReference type="Rhea" id="RHEA:18349"/>
        <dbReference type="Rhea" id="RHEA-COMP:9710"/>
        <dbReference type="Rhea" id="RHEA-COMP:9711"/>
        <dbReference type="ChEBI" id="CHEBI:29991"/>
        <dbReference type="ChEBI" id="CHEBI:30616"/>
        <dbReference type="ChEBI" id="CHEBI:33019"/>
        <dbReference type="ChEBI" id="CHEBI:78442"/>
        <dbReference type="ChEBI" id="CHEBI:78516"/>
        <dbReference type="ChEBI" id="CHEBI:456215"/>
        <dbReference type="EC" id="6.1.1.23"/>
    </reaction>
</comment>
<feature type="site" description="Important for tRNA non-discrimination" evidence="7">
    <location>
        <position position="80"/>
    </location>
</feature>
<dbReference type="Gene3D" id="2.40.50.140">
    <property type="entry name" value="Nucleic acid-binding proteins"/>
    <property type="match status" value="1"/>
</dbReference>
<evidence type="ECO:0000256" key="4">
    <source>
        <dbReference type="ARBA" id="ARBA00022840"/>
    </source>
</evidence>
<feature type="binding site" evidence="7">
    <location>
        <position position="450"/>
    </location>
    <ligand>
        <name>L-aspartate</name>
        <dbReference type="ChEBI" id="CHEBI:29991"/>
    </ligand>
</feature>
<comment type="subcellular location">
    <subcellularLocation>
        <location evidence="7">Cytoplasm</location>
    </subcellularLocation>
</comment>
<feature type="region of interest" description="Aspartate" evidence="7">
    <location>
        <begin position="196"/>
        <end position="199"/>
    </location>
</feature>
<feature type="binding site" evidence="7">
    <location>
        <position position="218"/>
    </location>
    <ligand>
        <name>L-aspartate</name>
        <dbReference type="ChEBI" id="CHEBI:29991"/>
    </ligand>
</feature>
<evidence type="ECO:0000313" key="10">
    <source>
        <dbReference type="EMBL" id="MFD2416322.1"/>
    </source>
</evidence>
<keyword evidence="2 7" id="KW-0436">Ligase</keyword>
<dbReference type="NCBIfam" id="TIGR00459">
    <property type="entry name" value="aspS_bact"/>
    <property type="match status" value="1"/>
</dbReference>
<dbReference type="InterPro" id="IPR004364">
    <property type="entry name" value="Aa-tRNA-synt_II"/>
</dbReference>
<keyword evidence="6 7" id="KW-0030">Aminoacyl-tRNA synthetase</keyword>
<feature type="site" description="Important for tRNA non-discrimination" evidence="7">
    <location>
        <position position="31"/>
    </location>
</feature>
<dbReference type="Pfam" id="PF01336">
    <property type="entry name" value="tRNA_anti-codon"/>
    <property type="match status" value="1"/>
</dbReference>
<protein>
    <recommendedName>
        <fullName evidence="7">Aspartate--tRNA(Asp/Asn) ligase</fullName>
        <ecNumber evidence="7">6.1.1.23</ecNumber>
    </recommendedName>
    <alternativeName>
        <fullName evidence="7">Aspartyl-tRNA synthetase</fullName>
        <shortName evidence="7">AspRS</shortName>
    </alternativeName>
    <alternativeName>
        <fullName evidence="7">Non-discriminating aspartyl-tRNA synthetase</fullName>
        <shortName evidence="7">ND-AspRS</shortName>
    </alternativeName>
</protein>
<dbReference type="InterPro" id="IPR004115">
    <property type="entry name" value="GAD-like_sf"/>
</dbReference>
<dbReference type="InterPro" id="IPR004365">
    <property type="entry name" value="NA-bd_OB_tRNA"/>
</dbReference>
<evidence type="ECO:0000256" key="3">
    <source>
        <dbReference type="ARBA" id="ARBA00022741"/>
    </source>
</evidence>
<dbReference type="NCBIfam" id="NF001750">
    <property type="entry name" value="PRK00476.1"/>
    <property type="match status" value="1"/>
</dbReference>
<comment type="caution">
    <text evidence="10">The sequence shown here is derived from an EMBL/GenBank/DDBJ whole genome shotgun (WGS) entry which is preliminary data.</text>
</comment>
<dbReference type="PANTHER" id="PTHR22594:SF5">
    <property type="entry name" value="ASPARTATE--TRNA LIGASE, MITOCHONDRIAL"/>
    <property type="match status" value="1"/>
</dbReference>
<evidence type="ECO:0000256" key="1">
    <source>
        <dbReference type="ARBA" id="ARBA00006303"/>
    </source>
</evidence>
<dbReference type="GO" id="GO:0004815">
    <property type="term" value="F:aspartate-tRNA ligase activity"/>
    <property type="evidence" value="ECO:0007669"/>
    <property type="project" value="UniProtKB-EC"/>
</dbReference>
<feature type="binding site" evidence="7">
    <location>
        <position position="172"/>
    </location>
    <ligand>
        <name>L-aspartate</name>
        <dbReference type="ChEBI" id="CHEBI:29991"/>
    </ligand>
</feature>
<sequence length="592" mass="65467">MLRTREAGSLRAEDTGRSVTLTGWVARRRDHGGVIFIDVRDASGVAQVVFREGEMAERAHKLRSEFVVKVVGEVTKRPDGSENPDLPTGAVEVYATDLEVLNESAPLPFQIDDHIETGEDARLRYRYLDLRRTGPAHNLRLRSEVNRLAREVLHSERFVEIETPTLTRSTPEGAREFLVPARLRPGSWYALPQSPQLFKQLLMVGGLERYYQIARCYRDEDFRADRQPEFTQLDIEMSFVEQDDIIELGEKILTAIWKGTIGYEIPRPFPRITYAEAMAKYGSDKPDLRFDLQLTELTEYFKDTSFRVFQAPYVGAVVMPGGASQSRRTFDAWQEWAKQRGSKGLAYVVIGEDGTLGGPVAKNLSDVEREGLAKAVGAGPGDCVFFGAGDPDDARTLLGAARLEIARRTGLIDESAWSFVWVVDFPMFESTAKLGTDDVAVGGGRWTALHHAFTSPTPEWIDRFEDDPGNALAYAYDIVCNGAEIGGGSIRIHRADVQQRAFNVMGIGPEEAQERFGFLLDAFKYGAPPHGGIAFGWDRVVMQLVGTESIREVVAFPKSGGGYDPLTAAPTPISAAQRKEAGVDATPKPSGD</sequence>
<dbReference type="CDD" id="cd00777">
    <property type="entry name" value="AspRS_core"/>
    <property type="match status" value="1"/>
</dbReference>
<dbReference type="Proteomes" id="UP001597417">
    <property type="component" value="Unassembled WGS sequence"/>
</dbReference>
<dbReference type="InterPro" id="IPR012340">
    <property type="entry name" value="NA-bd_OB-fold"/>
</dbReference>
<dbReference type="HAMAP" id="MF_00044">
    <property type="entry name" value="Asp_tRNA_synth_type1"/>
    <property type="match status" value="1"/>
</dbReference>
<evidence type="ECO:0000256" key="2">
    <source>
        <dbReference type="ARBA" id="ARBA00022598"/>
    </source>
</evidence>
<keyword evidence="5 7" id="KW-0648">Protein biosynthesis</keyword>
<dbReference type="Pfam" id="PF00152">
    <property type="entry name" value="tRNA-synt_2"/>
    <property type="match status" value="1"/>
</dbReference>
<dbReference type="InterPro" id="IPR002312">
    <property type="entry name" value="Asp/Asn-tRNA-synth_IIb"/>
</dbReference>
<evidence type="ECO:0000256" key="8">
    <source>
        <dbReference type="SAM" id="MobiDB-lite"/>
    </source>
</evidence>
<feature type="domain" description="Aminoacyl-transfer RNA synthetases class-II family profile" evidence="9">
    <location>
        <begin position="139"/>
        <end position="557"/>
    </location>
</feature>
<dbReference type="SUPFAM" id="SSF50249">
    <property type="entry name" value="Nucleic acid-binding proteins"/>
    <property type="match status" value="1"/>
</dbReference>
<keyword evidence="4 7" id="KW-0067">ATP-binding</keyword>
<proteinExistence type="inferred from homology"/>
<feature type="binding site" evidence="7">
    <location>
        <position position="491"/>
    </location>
    <ligand>
        <name>L-aspartate</name>
        <dbReference type="ChEBI" id="CHEBI:29991"/>
    </ligand>
</feature>
<evidence type="ECO:0000256" key="7">
    <source>
        <dbReference type="HAMAP-Rule" id="MF_00044"/>
    </source>
</evidence>
<name>A0ABW5FPK0_9PSEU</name>
<gene>
    <name evidence="7 10" type="primary">aspS</name>
    <name evidence="10" type="ORF">ACFSXZ_08265</name>
</gene>
<dbReference type="SUPFAM" id="SSF55681">
    <property type="entry name" value="Class II aaRS and biotin synthetases"/>
    <property type="match status" value="1"/>
</dbReference>
<evidence type="ECO:0000259" key="9">
    <source>
        <dbReference type="PROSITE" id="PS50862"/>
    </source>
</evidence>
<evidence type="ECO:0000313" key="11">
    <source>
        <dbReference type="Proteomes" id="UP001597417"/>
    </source>
</evidence>
<organism evidence="10 11">
    <name type="scientific">Amycolatopsis pigmentata</name>
    <dbReference type="NCBI Taxonomy" id="450801"/>
    <lineage>
        <taxon>Bacteria</taxon>
        <taxon>Bacillati</taxon>
        <taxon>Actinomycetota</taxon>
        <taxon>Actinomycetes</taxon>
        <taxon>Pseudonocardiales</taxon>
        <taxon>Pseudonocardiaceae</taxon>
        <taxon>Amycolatopsis</taxon>
    </lineage>
</organism>
<dbReference type="Gene3D" id="3.30.1360.30">
    <property type="entry name" value="GAD-like domain"/>
    <property type="match status" value="1"/>
</dbReference>
<dbReference type="SUPFAM" id="SSF55261">
    <property type="entry name" value="GAD domain-like"/>
    <property type="match status" value="1"/>
</dbReference>